<feature type="domain" description="HTH lysR-type" evidence="5">
    <location>
        <begin position="2"/>
        <end position="59"/>
    </location>
</feature>
<dbReference type="SUPFAM" id="SSF46785">
    <property type="entry name" value="Winged helix' DNA-binding domain"/>
    <property type="match status" value="1"/>
</dbReference>
<evidence type="ECO:0000313" key="6">
    <source>
        <dbReference type="EMBL" id="CUH51900.1"/>
    </source>
</evidence>
<keyword evidence="3" id="KW-0238">DNA-binding</keyword>
<dbReference type="GO" id="GO:0003700">
    <property type="term" value="F:DNA-binding transcription factor activity"/>
    <property type="evidence" value="ECO:0007669"/>
    <property type="project" value="InterPro"/>
</dbReference>
<comment type="similarity">
    <text evidence="1">Belongs to the LysR transcriptional regulatory family.</text>
</comment>
<keyword evidence="4" id="KW-0804">Transcription</keyword>
<dbReference type="PANTHER" id="PTHR30419:SF8">
    <property type="entry name" value="NITROGEN ASSIMILATION TRANSCRIPTIONAL ACTIVATOR-RELATED"/>
    <property type="match status" value="1"/>
</dbReference>
<dbReference type="GO" id="GO:0005829">
    <property type="term" value="C:cytosol"/>
    <property type="evidence" value="ECO:0007669"/>
    <property type="project" value="TreeGrafter"/>
</dbReference>
<dbReference type="PROSITE" id="PS50931">
    <property type="entry name" value="HTH_LYSR"/>
    <property type="match status" value="1"/>
</dbReference>
<evidence type="ECO:0000256" key="2">
    <source>
        <dbReference type="ARBA" id="ARBA00023015"/>
    </source>
</evidence>
<evidence type="ECO:0000256" key="1">
    <source>
        <dbReference type="ARBA" id="ARBA00009437"/>
    </source>
</evidence>
<gene>
    <name evidence="6" type="primary">cynR_2</name>
    <name evidence="6" type="ORF">SHM7688_01339</name>
</gene>
<dbReference type="STRING" id="321267.SHM7688_01339"/>
<evidence type="ECO:0000256" key="3">
    <source>
        <dbReference type="ARBA" id="ARBA00023125"/>
    </source>
</evidence>
<sequence length="305" mass="33533">MLNETALAAFFHLAEANSFQEAARRMGVSNASLSRYIAQAEAQSGLVLFHRNRNNCKLTDAGQAFLPIARALREDIGRFTRDVDLLRDGKGRRLRVGCGPLTTRTVVAPVLKRVVEEIPELAFYLDVNARVAPLEGLLSGDIDIFIGDLTHTPEAENVDILMMEKRSVMFVATPDHPIHDLGACSIADVVSYPLASGHLHRHWRNTFIKLLGGDQDAQDKVNALPQIESDDYSFLIDMALTGRYVLGAMEETLAEFVAAGRLKVIEMHTPVIWNICAVKKSGTSSVGVQAFWDHLRAFGVNPVAA</sequence>
<dbReference type="AlphaFoldDB" id="A0A0N7LRV8"/>
<dbReference type="OrthoDB" id="7702307at2"/>
<dbReference type="Gene3D" id="1.10.10.10">
    <property type="entry name" value="Winged helix-like DNA-binding domain superfamily/Winged helix DNA-binding domain"/>
    <property type="match status" value="1"/>
</dbReference>
<dbReference type="PANTHER" id="PTHR30419">
    <property type="entry name" value="HTH-TYPE TRANSCRIPTIONAL REGULATOR YBHD"/>
    <property type="match status" value="1"/>
</dbReference>
<dbReference type="InterPro" id="IPR005119">
    <property type="entry name" value="LysR_subst-bd"/>
</dbReference>
<protein>
    <submittedName>
        <fullName evidence="6">Cyn operon transcriptional activator</fullName>
    </submittedName>
</protein>
<name>A0A0N7LRV8_9RHOB</name>
<dbReference type="InterPro" id="IPR036388">
    <property type="entry name" value="WH-like_DNA-bd_sf"/>
</dbReference>
<dbReference type="SUPFAM" id="SSF53850">
    <property type="entry name" value="Periplasmic binding protein-like II"/>
    <property type="match status" value="1"/>
</dbReference>
<keyword evidence="7" id="KW-1185">Reference proteome</keyword>
<dbReference type="CDD" id="cd05466">
    <property type="entry name" value="PBP2_LTTR_substrate"/>
    <property type="match status" value="1"/>
</dbReference>
<keyword evidence="2" id="KW-0805">Transcription regulation</keyword>
<dbReference type="Pfam" id="PF00126">
    <property type="entry name" value="HTH_1"/>
    <property type="match status" value="1"/>
</dbReference>
<dbReference type="Gene3D" id="3.40.190.290">
    <property type="match status" value="1"/>
</dbReference>
<reference evidence="6 7" key="1">
    <citation type="submission" date="2015-09" db="EMBL/GenBank/DDBJ databases">
        <authorList>
            <consortium name="Swine Surveillance"/>
        </authorList>
    </citation>
    <scope>NUCLEOTIDE SEQUENCE [LARGE SCALE GENOMIC DNA]</scope>
    <source>
        <strain evidence="6 7">CECT 7688</strain>
    </source>
</reference>
<dbReference type="RefSeq" id="WP_058239142.1">
    <property type="nucleotide sequence ID" value="NZ_CYPW01000009.1"/>
</dbReference>
<evidence type="ECO:0000259" key="5">
    <source>
        <dbReference type="PROSITE" id="PS50931"/>
    </source>
</evidence>
<dbReference type="InterPro" id="IPR036390">
    <property type="entry name" value="WH_DNA-bd_sf"/>
</dbReference>
<dbReference type="InterPro" id="IPR050950">
    <property type="entry name" value="HTH-type_LysR_regulators"/>
</dbReference>
<dbReference type="Proteomes" id="UP000054823">
    <property type="component" value="Unassembled WGS sequence"/>
</dbReference>
<dbReference type="EMBL" id="CYPW01000009">
    <property type="protein sequence ID" value="CUH51900.1"/>
    <property type="molecule type" value="Genomic_DNA"/>
</dbReference>
<organism evidence="6 7">
    <name type="scientific">Shimia marina</name>
    <dbReference type="NCBI Taxonomy" id="321267"/>
    <lineage>
        <taxon>Bacteria</taxon>
        <taxon>Pseudomonadati</taxon>
        <taxon>Pseudomonadota</taxon>
        <taxon>Alphaproteobacteria</taxon>
        <taxon>Rhodobacterales</taxon>
        <taxon>Roseobacteraceae</taxon>
    </lineage>
</organism>
<dbReference type="Pfam" id="PF03466">
    <property type="entry name" value="LysR_substrate"/>
    <property type="match status" value="1"/>
</dbReference>
<dbReference type="InterPro" id="IPR000847">
    <property type="entry name" value="LysR_HTH_N"/>
</dbReference>
<accession>A0A0N7LRV8</accession>
<evidence type="ECO:0000256" key="4">
    <source>
        <dbReference type="ARBA" id="ARBA00023163"/>
    </source>
</evidence>
<evidence type="ECO:0000313" key="7">
    <source>
        <dbReference type="Proteomes" id="UP000054823"/>
    </source>
</evidence>
<proteinExistence type="inferred from homology"/>
<dbReference type="GO" id="GO:0003677">
    <property type="term" value="F:DNA binding"/>
    <property type="evidence" value="ECO:0007669"/>
    <property type="project" value="UniProtKB-KW"/>
</dbReference>